<dbReference type="AlphaFoldDB" id="A0AAD9GAJ0"/>
<dbReference type="Proteomes" id="UP001195914">
    <property type="component" value="Unassembled WGS sequence"/>
</dbReference>
<proteinExistence type="predicted"/>
<reference evidence="2" key="1">
    <citation type="journal article" date="2014" name="Nucleic Acids Res.">
        <title>The evolutionary dynamics of variant antigen genes in Babesia reveal a history of genomic innovation underlying host-parasite interaction.</title>
        <authorList>
            <person name="Jackson A.P."/>
            <person name="Otto T.D."/>
            <person name="Darby A."/>
            <person name="Ramaprasad A."/>
            <person name="Xia D."/>
            <person name="Echaide I.E."/>
            <person name="Farber M."/>
            <person name="Gahlot S."/>
            <person name="Gamble J."/>
            <person name="Gupta D."/>
            <person name="Gupta Y."/>
            <person name="Jackson L."/>
            <person name="Malandrin L."/>
            <person name="Malas T.B."/>
            <person name="Moussa E."/>
            <person name="Nair M."/>
            <person name="Reid A.J."/>
            <person name="Sanders M."/>
            <person name="Sharma J."/>
            <person name="Tracey A."/>
            <person name="Quail M.A."/>
            <person name="Weir W."/>
            <person name="Wastling J.M."/>
            <person name="Hall N."/>
            <person name="Willadsen P."/>
            <person name="Lingelbach K."/>
            <person name="Shiels B."/>
            <person name="Tait A."/>
            <person name="Berriman M."/>
            <person name="Allred D.R."/>
            <person name="Pain A."/>
        </authorList>
    </citation>
    <scope>NUCLEOTIDE SEQUENCE</scope>
    <source>
        <strain evidence="2">1802A</strain>
    </source>
</reference>
<name>A0AAD9GAJ0_BABDI</name>
<reference evidence="2" key="2">
    <citation type="submission" date="2021-05" db="EMBL/GenBank/DDBJ databases">
        <authorList>
            <person name="Pain A."/>
        </authorList>
    </citation>
    <scope>NUCLEOTIDE SEQUENCE</scope>
    <source>
        <strain evidence="2">1802A</strain>
    </source>
</reference>
<accession>A0AAD9GAJ0</accession>
<evidence type="ECO:0000313" key="3">
    <source>
        <dbReference type="Proteomes" id="UP001195914"/>
    </source>
</evidence>
<protein>
    <submittedName>
        <fullName evidence="2">Uncharacterized protein</fullName>
    </submittedName>
</protein>
<sequence length="544" mass="60643">MPGCESTMPSATASPTAGAAKYGMENASSTAESHIPYTVASPISPGVRTVATSNVGTTVIESPLRADMSSVSQLPTVYLPPLHYTYDRATGKLIQITQGDRTPTTSMPIPPTTSLNTTTVSTTNTVPISPVKSTVSHVTCTTSAAPNITPRLGQSYTPHISQMTRPVSRLHDPNANMRQVPQFDFHHVPHANVRPIQMMQQPVPGTYTTQFHHPTSYENVPAFSAPAPQVMRGHIGEMGGQLTFDTNSVGYMAEPQRMVRTQDMMQSAPHIGGVQGFASTLQKGYDSAAHVFRSFDNISMNNVTEGIKNVLHPCSSEYMKAAVFKLQRLENVPLNTHATNMVAYSLVVYFDTATDNYDVYRSPQRWAIPTEHAHLVHCDLRGDIVKIPWRGEPYVFLKVVEHCNQAETVVGRLKLHIDSLVRQHPLRVSIISDNNAPCGHAILEFDVGHMSQQEMRDAQEETLRSAERRQKMDYQFRANRMPDYESYMQQQKALQRDRRTAEYAPPQTHYRQRSHPSTLGEVQIPAALNHFVRWCCDITDSDLY</sequence>
<evidence type="ECO:0000313" key="2">
    <source>
        <dbReference type="EMBL" id="KAK1934886.1"/>
    </source>
</evidence>
<comment type="caution">
    <text evidence="2">The sequence shown here is derived from an EMBL/GenBank/DDBJ whole genome shotgun (WGS) entry which is preliminary data.</text>
</comment>
<gene>
    <name evidence="2" type="ORF">X943_002732</name>
</gene>
<dbReference type="EMBL" id="JAHBMH010000062">
    <property type="protein sequence ID" value="KAK1934886.1"/>
    <property type="molecule type" value="Genomic_DNA"/>
</dbReference>
<organism evidence="2 3">
    <name type="scientific">Babesia divergens</name>
    <dbReference type="NCBI Taxonomy" id="32595"/>
    <lineage>
        <taxon>Eukaryota</taxon>
        <taxon>Sar</taxon>
        <taxon>Alveolata</taxon>
        <taxon>Apicomplexa</taxon>
        <taxon>Aconoidasida</taxon>
        <taxon>Piroplasmida</taxon>
        <taxon>Babesiidae</taxon>
        <taxon>Babesia</taxon>
    </lineage>
</organism>
<feature type="region of interest" description="Disordered" evidence="1">
    <location>
        <begin position="496"/>
        <end position="516"/>
    </location>
</feature>
<evidence type="ECO:0000256" key="1">
    <source>
        <dbReference type="SAM" id="MobiDB-lite"/>
    </source>
</evidence>
<keyword evidence="3" id="KW-1185">Reference proteome</keyword>